<keyword evidence="1" id="KW-1133">Transmembrane helix</keyword>
<keyword evidence="1" id="KW-0812">Transmembrane</keyword>
<dbReference type="Proteomes" id="UP001060123">
    <property type="component" value="Plasmid pWSM1592_1"/>
</dbReference>
<evidence type="ECO:0000313" key="3">
    <source>
        <dbReference type="EMBL" id="UWU17770.1"/>
    </source>
</evidence>
<keyword evidence="5" id="KW-1185">Reference proteome</keyword>
<evidence type="ECO:0000313" key="4">
    <source>
        <dbReference type="Proteomes" id="UP000294576"/>
    </source>
</evidence>
<organism evidence="2 4">
    <name type="scientific">Rhizobium sullae</name>
    <name type="common">Rhizobium hedysari</name>
    <dbReference type="NCBI Taxonomy" id="50338"/>
    <lineage>
        <taxon>Bacteria</taxon>
        <taxon>Pseudomonadati</taxon>
        <taxon>Pseudomonadota</taxon>
        <taxon>Alphaproteobacteria</taxon>
        <taxon>Hyphomicrobiales</taxon>
        <taxon>Rhizobiaceae</taxon>
        <taxon>Rhizobium/Agrobacterium group</taxon>
        <taxon>Rhizobium</taxon>
    </lineage>
</organism>
<reference evidence="2 4" key="1">
    <citation type="submission" date="2019-03" db="EMBL/GenBank/DDBJ databases">
        <title>Genomic Encyclopedia of Type Strains, Phase IV (KMG-V): Genome sequencing to study the core and pangenomes of soil and plant-associated prokaryotes.</title>
        <authorList>
            <person name="Whitman W."/>
        </authorList>
    </citation>
    <scope>NUCLEOTIDE SEQUENCE [LARGE SCALE GENOMIC DNA]</scope>
    <source>
        <strain evidence="2 4">Hc14</strain>
    </source>
</reference>
<dbReference type="Proteomes" id="UP000294576">
    <property type="component" value="Unassembled WGS sequence"/>
</dbReference>
<dbReference type="EMBL" id="CP104144">
    <property type="protein sequence ID" value="UWU17770.1"/>
    <property type="molecule type" value="Genomic_DNA"/>
</dbReference>
<proteinExistence type="predicted"/>
<dbReference type="AlphaFoldDB" id="A0A4R3QPG3"/>
<keyword evidence="1" id="KW-0472">Membrane</keyword>
<feature type="transmembrane region" description="Helical" evidence="1">
    <location>
        <begin position="18"/>
        <end position="43"/>
    </location>
</feature>
<evidence type="ECO:0000313" key="2">
    <source>
        <dbReference type="EMBL" id="TCU20276.1"/>
    </source>
</evidence>
<dbReference type="RefSeq" id="WP_260308537.1">
    <property type="nucleotide sequence ID" value="NZ_CP104144.1"/>
</dbReference>
<keyword evidence="3" id="KW-0614">Plasmid</keyword>
<name>A0A4R3QPG3_RHISU</name>
<evidence type="ECO:0000256" key="1">
    <source>
        <dbReference type="SAM" id="Phobius"/>
    </source>
</evidence>
<accession>A0A4R3QPG3</accession>
<geneLocation type="plasmid" evidence="3 5">
    <name>pWSM1592_1</name>
</geneLocation>
<dbReference type="EMBL" id="SMBH01000001">
    <property type="protein sequence ID" value="TCU20276.1"/>
    <property type="molecule type" value="Genomic_DNA"/>
</dbReference>
<sequence>MDVDRNNKPAQAQSNWPIISLALAGLALPILDTVAAIVELLYLL</sequence>
<evidence type="ECO:0000313" key="5">
    <source>
        <dbReference type="Proteomes" id="UP001060123"/>
    </source>
</evidence>
<reference evidence="3" key="2">
    <citation type="submission" date="2022-09" db="EMBL/GenBank/DDBJ databases">
        <title>Australian commercial rhizobial inoculants.</title>
        <authorList>
            <person name="Kohlmeier M.G."/>
            <person name="O'Hara G.W."/>
            <person name="Colombi E."/>
            <person name="Ramsay J.P."/>
            <person name="Terpolilli J."/>
        </authorList>
    </citation>
    <scope>NUCLEOTIDE SEQUENCE</scope>
    <source>
        <strain evidence="3">WSM1592</strain>
        <plasmid evidence="3">pWSM1592_1</plasmid>
    </source>
</reference>
<gene>
    <name evidence="2" type="ORF">EV132_101340</name>
    <name evidence="3" type="ORF">N2599_20775</name>
</gene>
<protein>
    <submittedName>
        <fullName evidence="2">Uncharacterized protein</fullName>
    </submittedName>
</protein>